<dbReference type="InterPro" id="IPR039742">
    <property type="entry name" value="Shq1"/>
</dbReference>
<evidence type="ECO:0000259" key="4">
    <source>
        <dbReference type="Pfam" id="PF04925"/>
    </source>
</evidence>
<sequence>MDDNLKFTVSYDSQHAKIVLDLPELDLEHESDLVLDVFPHESVFTAPPYHARIPLERAGKCGKVLPEHIDYEKSSVTFRVPLDIATSSKETSSDSTFPYGFGLLYNGPLSMDTSQELKSLSNPELHSLPDRMASMEAAEKADFSADHYGMDYIQFMIDKLGLKLSDLSPVKSLTDEQRYRANAIIGEKPKQRELIKSISEHRPVMLGMFDILLAIAYDRLTNNNELNEANSHINIQRISATLSYFVEFSNVEALLRSFYRRSCTYPFYRNKDLTQLCVETLIERIRAATNRKDWLTTELFHAYEAFKTTDCAILNHYYIKDYIRYVELALDDALLLRIVEELEETLPEVHPEPLGFGEENVVQRLLKDVITQDSDSYATDSDDYESPVSLSDASGADDDEDDDDDGTSSQKQLSNENVLEKLMNLKLSS</sequence>
<comment type="similarity">
    <text evidence="1">Belongs to the SHQ1 family.</text>
</comment>
<dbReference type="GO" id="GO:0005737">
    <property type="term" value="C:cytoplasm"/>
    <property type="evidence" value="ECO:0007669"/>
    <property type="project" value="TreeGrafter"/>
</dbReference>
<dbReference type="PANTHER" id="PTHR12967">
    <property type="entry name" value="PROTEIN SHQ1 HOMOLOG"/>
    <property type="match status" value="1"/>
</dbReference>
<reference evidence="5" key="3">
    <citation type="journal article" date="2013" name="Nucleic Acids Res.">
        <title>The genome of Anopheles darlingi, the main neotropical malaria vector.</title>
        <authorList>
            <person name="Marinotti O."/>
            <person name="Cerqueira G.C."/>
            <person name="de Almeida L.G."/>
            <person name="Ferro M.I."/>
            <person name="Loreto E.L."/>
            <person name="Zaha A."/>
            <person name="Teixeira S.M."/>
            <person name="Wespiser A.R."/>
            <person name="Almeida E Silva A."/>
            <person name="Schlindwein A.D."/>
            <person name="Pacheco A.C."/>
            <person name="Silva A.L."/>
            <person name="Graveley B.R."/>
            <person name="Walenz B.P."/>
            <person name="Lima Bde A."/>
            <person name="Ribeiro C.A."/>
            <person name="Nunes-Silva C.G."/>
            <person name="de Carvalho C.R."/>
            <person name="Soares C.M."/>
            <person name="de Menezes C.B."/>
            <person name="Matiolli C."/>
            <person name="Caffrey D."/>
            <person name="Araujo D.A."/>
            <person name="de Oliveira D.M."/>
            <person name="Golenbock D."/>
            <person name="Grisard E.C."/>
            <person name="Fantinatti-Garboggini F."/>
            <person name="de Carvalho F.M."/>
            <person name="Barcellos F.G."/>
            <person name="Prosdocimi F."/>
            <person name="May G."/>
            <person name="Azevedo Junior G.M."/>
            <person name="Guimaraes G.M."/>
            <person name="Goldman G.H."/>
            <person name="Padilha I.Q."/>
            <person name="Batista Jda S."/>
            <person name="Ferro J.A."/>
            <person name="Ribeiro J.M."/>
            <person name="Fietto J.L."/>
            <person name="Dabbas K.M."/>
            <person name="Cerdeira L."/>
            <person name="Agnez-Lima L.F."/>
            <person name="Brocchi M."/>
            <person name="de Carvalho M.O."/>
            <person name="Teixeira Mde M."/>
            <person name="Diniz Maia Mde M."/>
            <person name="Goldman M.H."/>
            <person name="Cruz Schneider M.P."/>
            <person name="Felipe M.S."/>
            <person name="Hungria M."/>
            <person name="Nicolas M.F."/>
            <person name="Pereira M."/>
            <person name="Montes M.A."/>
            <person name="Cantao M.E."/>
            <person name="Vincentz M."/>
            <person name="Rafael M.S."/>
            <person name="Silverman N."/>
            <person name="Stoco P.H."/>
            <person name="Souza R.C."/>
            <person name="Vicentini R."/>
            <person name="Gazzinelli R.T."/>
            <person name="Neves Rde O."/>
            <person name="Silva R."/>
            <person name="Astolfi-Filho S."/>
            <person name="Maciel T.E."/>
            <person name="Urmenyi T.P."/>
            <person name="Tadei W.P."/>
            <person name="Camargo E.P."/>
            <person name="de Vasconcelos A.T."/>
        </authorList>
    </citation>
    <scope>NUCLEOTIDE SEQUENCE</scope>
</reference>
<dbReference type="GO" id="GO:0000493">
    <property type="term" value="P:box H/ACA snoRNP assembly"/>
    <property type="evidence" value="ECO:0007669"/>
    <property type="project" value="InterPro"/>
</dbReference>
<dbReference type="OMA" id="CAVLNHY"/>
<accession>W5JE81</accession>
<protein>
    <recommendedName>
        <fullName evidence="2">Protein SHQ1 homolog</fullName>
    </recommendedName>
</protein>
<dbReference type="EnsemblMetazoa" id="ADAC007144-RA">
    <property type="protein sequence ID" value="ADAC007144-PA"/>
    <property type="gene ID" value="ADAC007144"/>
</dbReference>
<reference evidence="6" key="4">
    <citation type="submission" date="2015-06" db="UniProtKB">
        <authorList>
            <consortium name="EnsemblMetazoa"/>
        </authorList>
    </citation>
    <scope>IDENTIFICATION</scope>
</reference>
<dbReference type="PANTHER" id="PTHR12967:SF0">
    <property type="entry name" value="PROTEIN SHQ1 HOMOLOG"/>
    <property type="match status" value="1"/>
</dbReference>
<dbReference type="AlphaFoldDB" id="W5JE81"/>
<reference evidence="5" key="2">
    <citation type="submission" date="2010-05" db="EMBL/GenBank/DDBJ databases">
        <authorList>
            <person name="Almeida L.G."/>
            <person name="Nicolas M.F."/>
            <person name="Souza R.C."/>
            <person name="Vasconcelos A.T.R."/>
        </authorList>
    </citation>
    <scope>NUCLEOTIDE SEQUENCE</scope>
</reference>
<evidence type="ECO:0000313" key="5">
    <source>
        <dbReference type="EMBL" id="ETN61210.1"/>
    </source>
</evidence>
<evidence type="ECO:0000256" key="3">
    <source>
        <dbReference type="SAM" id="MobiDB-lite"/>
    </source>
</evidence>
<dbReference type="Pfam" id="PF04925">
    <property type="entry name" value="SHQ1"/>
    <property type="match status" value="1"/>
</dbReference>
<dbReference type="VEuPathDB" id="VectorBase:ADAC007144"/>
<dbReference type="GO" id="GO:0005654">
    <property type="term" value="C:nucleoplasm"/>
    <property type="evidence" value="ECO:0007669"/>
    <property type="project" value="TreeGrafter"/>
</dbReference>
<feature type="compositionally biased region" description="Acidic residues" evidence="3">
    <location>
        <begin position="395"/>
        <end position="406"/>
    </location>
</feature>
<evidence type="ECO:0000313" key="6">
    <source>
        <dbReference type="EnsemblMetazoa" id="ADAC007144-PA"/>
    </source>
</evidence>
<gene>
    <name evidence="5" type="ORF">AND_007144</name>
</gene>
<dbReference type="HOGENOM" id="CLU_662610_0_0_1"/>
<evidence type="ECO:0000313" key="7">
    <source>
        <dbReference type="Proteomes" id="UP000000673"/>
    </source>
</evidence>
<dbReference type="EMBL" id="ADMH02001746">
    <property type="protein sequence ID" value="ETN61210.1"/>
    <property type="molecule type" value="Genomic_DNA"/>
</dbReference>
<name>W5JE81_ANODA</name>
<dbReference type="InterPro" id="IPR007009">
    <property type="entry name" value="Shq1_C"/>
</dbReference>
<organism evidence="5">
    <name type="scientific">Anopheles darlingi</name>
    <name type="common">Mosquito</name>
    <dbReference type="NCBI Taxonomy" id="43151"/>
    <lineage>
        <taxon>Eukaryota</taxon>
        <taxon>Metazoa</taxon>
        <taxon>Ecdysozoa</taxon>
        <taxon>Arthropoda</taxon>
        <taxon>Hexapoda</taxon>
        <taxon>Insecta</taxon>
        <taxon>Pterygota</taxon>
        <taxon>Neoptera</taxon>
        <taxon>Endopterygota</taxon>
        <taxon>Diptera</taxon>
        <taxon>Nematocera</taxon>
        <taxon>Culicoidea</taxon>
        <taxon>Culicidae</taxon>
        <taxon>Anophelinae</taxon>
        <taxon>Anopheles</taxon>
    </lineage>
</organism>
<dbReference type="STRING" id="43151.W5JE81"/>
<reference evidence="5 7" key="1">
    <citation type="journal article" date="2010" name="BMC Genomics">
        <title>Combination of measures distinguishes pre-miRNAs from other stem-loops in the genome of the newly sequenced Anopheles darlingi.</title>
        <authorList>
            <person name="Mendes N.D."/>
            <person name="Freitas A.T."/>
            <person name="Vasconcelos A.T."/>
            <person name="Sagot M.F."/>
        </authorList>
    </citation>
    <scope>NUCLEOTIDE SEQUENCE</scope>
</reference>
<dbReference type="GO" id="GO:0051082">
    <property type="term" value="F:unfolded protein binding"/>
    <property type="evidence" value="ECO:0007669"/>
    <property type="project" value="TreeGrafter"/>
</dbReference>
<dbReference type="eggNOG" id="KOG3247">
    <property type="taxonomic scope" value="Eukaryota"/>
</dbReference>
<evidence type="ECO:0000256" key="2">
    <source>
        <dbReference type="ARBA" id="ARBA00013750"/>
    </source>
</evidence>
<dbReference type="Proteomes" id="UP000000673">
    <property type="component" value="Unassembled WGS sequence"/>
</dbReference>
<keyword evidence="7" id="KW-1185">Reference proteome</keyword>
<dbReference type="FunCoup" id="W5JE81">
    <property type="interactions" value="927"/>
</dbReference>
<evidence type="ECO:0000256" key="1">
    <source>
        <dbReference type="ARBA" id="ARBA00005607"/>
    </source>
</evidence>
<dbReference type="VEuPathDB" id="VectorBase:ADAR2_009958"/>
<proteinExistence type="inferred from homology"/>
<feature type="region of interest" description="Disordered" evidence="3">
    <location>
        <begin position="374"/>
        <end position="415"/>
    </location>
</feature>
<feature type="domain" description="Shq1 C-terminal" evidence="4">
    <location>
        <begin position="191"/>
        <end position="351"/>
    </location>
</feature>